<dbReference type="AlphaFoldDB" id="A0A1Y6CJT1"/>
<dbReference type="UniPathway" id="UPA00958"/>
<organism evidence="10 11">
    <name type="scientific">Pseudobacteriovorax antillogorgiicola</name>
    <dbReference type="NCBI Taxonomy" id="1513793"/>
    <lineage>
        <taxon>Bacteria</taxon>
        <taxon>Pseudomonadati</taxon>
        <taxon>Bdellovibrionota</taxon>
        <taxon>Oligoflexia</taxon>
        <taxon>Oligoflexales</taxon>
        <taxon>Pseudobacteriovoracaceae</taxon>
        <taxon>Pseudobacteriovorax</taxon>
    </lineage>
</organism>
<feature type="active site" description="Proton acceptor" evidence="7">
    <location>
        <position position="66"/>
    </location>
</feature>
<dbReference type="Pfam" id="PF04413">
    <property type="entry name" value="Glycos_transf_N"/>
    <property type="match status" value="1"/>
</dbReference>
<keyword evidence="4 8" id="KW-0808">Transferase</keyword>
<evidence type="ECO:0000256" key="5">
    <source>
        <dbReference type="ARBA" id="ARBA00031445"/>
    </source>
</evidence>
<evidence type="ECO:0000259" key="9">
    <source>
        <dbReference type="Pfam" id="PF04413"/>
    </source>
</evidence>
<comment type="subcellular location">
    <subcellularLocation>
        <location evidence="8">Cell membrane</location>
    </subcellularLocation>
</comment>
<dbReference type="InterPro" id="IPR038107">
    <property type="entry name" value="Glycos_transf_N_sf"/>
</dbReference>
<evidence type="ECO:0000256" key="7">
    <source>
        <dbReference type="PIRSR" id="PIRSR639901-1"/>
    </source>
</evidence>
<dbReference type="GO" id="GO:0009245">
    <property type="term" value="P:lipid A biosynthetic process"/>
    <property type="evidence" value="ECO:0007669"/>
    <property type="project" value="TreeGrafter"/>
</dbReference>
<dbReference type="Gene3D" id="3.40.50.2000">
    <property type="entry name" value="Glycogen Phosphorylase B"/>
    <property type="match status" value="1"/>
</dbReference>
<dbReference type="GO" id="GO:0009244">
    <property type="term" value="P:lipopolysaccharide core region biosynthetic process"/>
    <property type="evidence" value="ECO:0007669"/>
    <property type="project" value="UniProtKB-UniRule"/>
</dbReference>
<dbReference type="STRING" id="1513793.SAMN06296036_12394"/>
<evidence type="ECO:0000256" key="1">
    <source>
        <dbReference type="ARBA" id="ARBA00004713"/>
    </source>
</evidence>
<evidence type="ECO:0000313" key="11">
    <source>
        <dbReference type="Proteomes" id="UP000192907"/>
    </source>
</evidence>
<evidence type="ECO:0000256" key="3">
    <source>
        <dbReference type="ARBA" id="ARBA00019077"/>
    </source>
</evidence>
<dbReference type="RefSeq" id="WP_132323715.1">
    <property type="nucleotide sequence ID" value="NZ_FWZT01000023.1"/>
</dbReference>
<evidence type="ECO:0000256" key="8">
    <source>
        <dbReference type="RuleBase" id="RU365103"/>
    </source>
</evidence>
<dbReference type="PANTHER" id="PTHR42755:SF1">
    <property type="entry name" value="3-DEOXY-D-MANNO-OCTULOSONIC ACID TRANSFERASE, MITOCHONDRIAL-RELATED"/>
    <property type="match status" value="1"/>
</dbReference>
<protein>
    <recommendedName>
        <fullName evidence="3 8">3-deoxy-D-manno-octulosonic acid transferase</fullName>
        <shortName evidence="8">Kdo transferase</shortName>
        <ecNumber evidence="2 8">2.4.99.12</ecNumber>
    </recommendedName>
    <alternativeName>
        <fullName evidence="5 8">Lipid IV(A) 3-deoxy-D-manno-octulosonic acid transferase</fullName>
    </alternativeName>
</protein>
<reference evidence="11" key="1">
    <citation type="submission" date="2017-04" db="EMBL/GenBank/DDBJ databases">
        <authorList>
            <person name="Varghese N."/>
            <person name="Submissions S."/>
        </authorList>
    </citation>
    <scope>NUCLEOTIDE SEQUENCE [LARGE SCALE GENOMIC DNA]</scope>
    <source>
        <strain evidence="11">RKEM611</strain>
    </source>
</reference>
<accession>A0A1Y6CJT1</accession>
<proteinExistence type="inferred from homology"/>
<comment type="catalytic activity">
    <reaction evidence="6 8">
        <text>lipid IVA (E. coli) + CMP-3-deoxy-beta-D-manno-octulosonate = alpha-Kdo-(2-&gt;6)-lipid IVA (E. coli) + CMP + H(+)</text>
        <dbReference type="Rhea" id="RHEA:28066"/>
        <dbReference type="ChEBI" id="CHEBI:15378"/>
        <dbReference type="ChEBI" id="CHEBI:58603"/>
        <dbReference type="ChEBI" id="CHEBI:60364"/>
        <dbReference type="ChEBI" id="CHEBI:60377"/>
        <dbReference type="ChEBI" id="CHEBI:85987"/>
        <dbReference type="EC" id="2.4.99.12"/>
    </reaction>
</comment>
<evidence type="ECO:0000256" key="2">
    <source>
        <dbReference type="ARBA" id="ARBA00012621"/>
    </source>
</evidence>
<evidence type="ECO:0000313" key="10">
    <source>
        <dbReference type="EMBL" id="SMF67093.1"/>
    </source>
</evidence>
<dbReference type="InterPro" id="IPR039901">
    <property type="entry name" value="Kdotransferase"/>
</dbReference>
<evidence type="ECO:0000256" key="6">
    <source>
        <dbReference type="ARBA" id="ARBA00049183"/>
    </source>
</evidence>
<dbReference type="SUPFAM" id="SSF53756">
    <property type="entry name" value="UDP-Glycosyltransferase/glycogen phosphorylase"/>
    <property type="match status" value="1"/>
</dbReference>
<name>A0A1Y6CJT1_9BACT</name>
<keyword evidence="8" id="KW-1003">Cell membrane</keyword>
<feature type="domain" description="3-deoxy-D-manno-octulosonic-acid transferase N-terminal" evidence="9">
    <location>
        <begin position="54"/>
        <end position="214"/>
    </location>
</feature>
<gene>
    <name evidence="10" type="ORF">SAMN06296036_12394</name>
</gene>
<dbReference type="EMBL" id="FWZT01000023">
    <property type="protein sequence ID" value="SMF67093.1"/>
    <property type="molecule type" value="Genomic_DNA"/>
</dbReference>
<keyword evidence="8" id="KW-0448">Lipopolysaccharide biosynthesis</keyword>
<dbReference type="EC" id="2.4.99.12" evidence="2 8"/>
<comment type="similarity">
    <text evidence="8">Belongs to the glycosyltransferase group 1 family.</text>
</comment>
<dbReference type="GO" id="GO:0043842">
    <property type="term" value="F:Kdo transferase activity"/>
    <property type="evidence" value="ECO:0007669"/>
    <property type="project" value="UniProtKB-EC"/>
</dbReference>
<evidence type="ECO:0000256" key="4">
    <source>
        <dbReference type="ARBA" id="ARBA00022679"/>
    </source>
</evidence>
<dbReference type="Gene3D" id="3.40.50.11720">
    <property type="entry name" value="3-Deoxy-D-manno-octulosonic-acid transferase, N-terminal domain"/>
    <property type="match status" value="1"/>
</dbReference>
<dbReference type="GO" id="GO:0005886">
    <property type="term" value="C:plasma membrane"/>
    <property type="evidence" value="ECO:0007669"/>
    <property type="project" value="UniProtKB-SubCell"/>
</dbReference>
<dbReference type="InterPro" id="IPR007507">
    <property type="entry name" value="Glycos_transf_N"/>
</dbReference>
<sequence length="429" mass="49008">MEPLLIFLYSCVMTPLGRLISWLGVRVASLRAQCLGRFLSKSEREVLREQCHGRRTFLVFASSAGEYEQALPLVKRFEADHPDLLPVLIFFSESGVTFAKSQGESRLFCKAPWDDYFAWRLLLKAIEPQFTIVVRYELWPNFLYQAKSYGPVYLVNGVESPRVSRNRLVRLVKRRLIAGIDRIFVVGSRDQDFFLETLGASREQIVVTGDTKYDRVRERAEERQAKLSDIQGRLNQSWPRRNCFILGSAWHKDVQLGFDSFKKCGKTQQWRLIVAPHDISSDMLAWVESQAKACDIQLCKFTQLDQLASHHDGILVDVIGVLPELYGCAELAMVGGAMHHRVHNVLEPAVRGLYLCFGPLYHTSKEAEALVSEQLAKVVTNSKELTDWWQSLSIDVGDRFEQLVEHVNRMTGASDRIKDEIEKRTKISG</sequence>
<keyword evidence="11" id="KW-1185">Reference proteome</keyword>
<comment type="pathway">
    <text evidence="1 8">Bacterial outer membrane biogenesis; LPS core biosynthesis.</text>
</comment>
<keyword evidence="8" id="KW-0472">Membrane</keyword>
<dbReference type="Proteomes" id="UP000192907">
    <property type="component" value="Unassembled WGS sequence"/>
</dbReference>
<dbReference type="PANTHER" id="PTHR42755">
    <property type="entry name" value="3-DEOXY-MANNO-OCTULOSONATE CYTIDYLYLTRANSFERASE"/>
    <property type="match status" value="1"/>
</dbReference>
<dbReference type="OrthoDB" id="9789797at2"/>
<comment type="function">
    <text evidence="8">Involved in lipopolysaccharide (LPS) biosynthesis. Catalyzes the transfer of 3-deoxy-D-manno-octulosonate (Kdo) residue(s) from CMP-Kdo to lipid IV(A), the tetraacyldisaccharide-1,4'-bisphosphate precursor of lipid A.</text>
</comment>